<feature type="region of interest" description="Disordered" evidence="2">
    <location>
        <begin position="146"/>
        <end position="171"/>
    </location>
</feature>
<dbReference type="SUPFAM" id="SSF49503">
    <property type="entry name" value="Cupredoxins"/>
    <property type="match status" value="2"/>
</dbReference>
<organism evidence="3 4">
    <name type="scientific">Pseudomonas jinjuensis</name>
    <dbReference type="NCBI Taxonomy" id="198616"/>
    <lineage>
        <taxon>Bacteria</taxon>
        <taxon>Pseudomonadati</taxon>
        <taxon>Pseudomonadota</taxon>
        <taxon>Gammaproteobacteria</taxon>
        <taxon>Pseudomonadales</taxon>
        <taxon>Pseudomonadaceae</taxon>
        <taxon>Pseudomonas</taxon>
    </lineage>
</organism>
<dbReference type="Proteomes" id="UP000242957">
    <property type="component" value="Unassembled WGS sequence"/>
</dbReference>
<dbReference type="STRING" id="198616.SAMN05216193_101354"/>
<dbReference type="GO" id="GO:0005507">
    <property type="term" value="F:copper ion binding"/>
    <property type="evidence" value="ECO:0007669"/>
    <property type="project" value="InterPro"/>
</dbReference>
<evidence type="ECO:0000313" key="3">
    <source>
        <dbReference type="EMBL" id="SDN16300.1"/>
    </source>
</evidence>
<dbReference type="InterPro" id="IPR008972">
    <property type="entry name" value="Cupredoxin"/>
</dbReference>
<protein>
    <recommendedName>
        <fullName evidence="5">Multicopper oxidase</fullName>
    </recommendedName>
</protein>
<evidence type="ECO:0000313" key="4">
    <source>
        <dbReference type="Proteomes" id="UP000242957"/>
    </source>
</evidence>
<dbReference type="PROSITE" id="PS00080">
    <property type="entry name" value="MULTICOPPER_OXIDASE2"/>
    <property type="match status" value="1"/>
</dbReference>
<proteinExistence type="predicted"/>
<keyword evidence="4" id="KW-1185">Reference proteome</keyword>
<keyword evidence="1" id="KW-0479">Metal-binding</keyword>
<accession>A0A1G9Z4L5</accession>
<evidence type="ECO:0000256" key="2">
    <source>
        <dbReference type="SAM" id="MobiDB-lite"/>
    </source>
</evidence>
<name>A0A1G9Z4L5_9PSED</name>
<reference evidence="4" key="1">
    <citation type="submission" date="2016-10" db="EMBL/GenBank/DDBJ databases">
        <authorList>
            <person name="Varghese N."/>
            <person name="Submissions S."/>
        </authorList>
    </citation>
    <scope>NUCLEOTIDE SEQUENCE [LARGE SCALE GENOMIC DNA]</scope>
    <source>
        <strain evidence="4">JCM 21621</strain>
    </source>
</reference>
<dbReference type="Gene3D" id="2.60.40.420">
    <property type="entry name" value="Cupredoxins - blue copper proteins"/>
    <property type="match status" value="3"/>
</dbReference>
<dbReference type="EMBL" id="FNIJ01000001">
    <property type="protein sequence ID" value="SDN16300.1"/>
    <property type="molecule type" value="Genomic_DNA"/>
</dbReference>
<gene>
    <name evidence="3" type="ORF">SAMN05216193_101354</name>
</gene>
<dbReference type="InterPro" id="IPR048215">
    <property type="entry name" value="MnxG-like"/>
</dbReference>
<dbReference type="InterPro" id="IPR002355">
    <property type="entry name" value="Cu_oxidase_Cu_BS"/>
</dbReference>
<sequence>MVISRYFGRGGIRHAMRQTNIHRQAAARWSGTGFMALACLFAAGEAEEAQAAAASCQRTLVANVVALDQPLMFNRLGAQNANGMMFALRSDVVDDQGVPLSRGGAAVPGKVSLRPDKRPRPLVLRLAAGECLQVNLHNLLAFQANPNSDHDEFEEEEGELEEENQGENSFKVDDQVTDRHVGFLANGMQAVNSIEDISANVGRNGNFLVAPGNSRSYTLYAEREGAFAVGSQGATFGGEGTAGNVGNGLFAQVVVMPKKGRAYRNTLTEEEMRLATTGRTAAGQPVIDYEARYPNREPWIAEGKAGLPIINMVNGTEIVASDSDAIVMGPEADGSFPSSTYPLESKGKRNPALPNRLEPFRDFAVMFHDENAVTQAFPGYWADPVFGHVLEAGRDSFMINYGAGGIGAEILANRLGVGPMHDCLSCAYEEFFLSAHTVGDIAQLVDVPANVGLENLTPGQTPPPEATGVKASMVLYPAEPSNVNHSYLGDFVKIHNTHQGYEHHIFHLHSHQWLYNPNDDNSDYIDSQAIGPGAAYLYEIANGGSGNRNRVSGDAIYHCHFYPHFAQGMWAMWRVHDVFEEGTRLAVSQEGEDGFHDTPFALRSGLPAPGARALSDGEIIAGTPIPAIVPLPGKALPPMPGKVSVVPKLGERMVADDDGGDGETVVGAIGSLAQVDRSPENYNADGSLKNPGYPFWIGGMEATVGQRAPTPPLDMLTPQKAQQLRDSGNPLWVNLDPNQVAGWDGGLPRHALDGVAAGGEAAVTTTPLDFSKELLRARAVFFPEEGTDVEQAAMAFHAKLEHPSYKLLPGQPPMPAAFRTNGAPPVAGAPFYEPCMDDRQKRLTSAAGAGLFHSGEGLAAVSFAGSSQYTADNPRVYKVANIQFDAVFNKVGYHYPQTRTIALWEDAWPTITKQKAPEPLVMRLNTFDCAMLQQTNLIPSYYEMDDYQVRTPTDVIGQHIHLPKWDLTSADGSANGWNYEDGVLSPASVVERIHAIREFNQCADGVESATCPKAREHPFFGNYGRADWLGARTAMQRWFADPVVNTRGVDRGLGNIFTHDHFGPSTHQQLGLYATVLAEPAGSTWAHSETGEPLYTRHDGGPTSWQATITAGDLDGDGRNDSFREFFLEFTDFQHAYEAGVYVGAGPGGIPDRNAFPATSETFRYALNPPVRDQQGTLIDGVVELQGGLKPGCPQRPCPQVIDVESPGIFTVNFRNEPLGLRVYDPLKTGPDGKPGMQADGYAGDLAYALQSRTDRKIDVLNKRPSEIAAAVGPTGGTTLFPPHINLGDEPGDPFTPMLRAYTGDNVRLRVNAGGYEEEHNLTLHGVKWLHQGTGYGNSSNSGWRSAQMAGISEQFGFIAPVAMLSSSEGETADYLYSIDASLEGYWNGVWGVMRNYATPRPDLSPLVNNPRPLVARNTTAFDGICPRFTPNPTGIGSRPTVKRNFEVVAALANDILGNPLNLTIGDPLYTGQHVGGPLKADGGTLVYNPRQVSIPQVTVVEPEEGEVITIGGHSGPLHDPTAIMYVRKADLDPATGKLKPGVPIEPLTLRVNAGDCISITLENRLPTVMPDLPTMAALHPVVKRDRFGQHGATSFGNNLLRPSSHVGLHAQLLAYDVTKSDGANVGRNNVQTVPPRAGSSGAYPTRSYQYYAGHLEREGKPATQAGRNVDNIIATPVEFGALNLTPADVIKQPQKGLAGTIGVMPQASTWTEDTSSRASATVKPAAPGVPYRDFLTVWQKALNMRWADGTPVQNSAAEGLGIAADPQDNSNMAINYRTEPMWFRFGLAPDAPFGRAQGFGLADVPNAHMAYANALVGGDPVTPILRVKPGQPFRTHVLMATGSNRGTTFALAGHLWASNPFQAEKSDVEGYPQYPTGVSSTRFGLNPMALYIGAQESILPATHLSLMFPSAGGANAVPGDYLFRDYAGFGNLSGLWGILRVSDEPVQ</sequence>
<dbReference type="NCBIfam" id="NF041487">
    <property type="entry name" value="copper_ox_MnxG"/>
    <property type="match status" value="1"/>
</dbReference>
<evidence type="ECO:0008006" key="5">
    <source>
        <dbReference type="Google" id="ProtNLM"/>
    </source>
</evidence>
<evidence type="ECO:0000256" key="1">
    <source>
        <dbReference type="ARBA" id="ARBA00022723"/>
    </source>
</evidence>
<feature type="compositionally biased region" description="Acidic residues" evidence="2">
    <location>
        <begin position="151"/>
        <end position="165"/>
    </location>
</feature>